<feature type="region of interest" description="Disordered" evidence="5">
    <location>
        <begin position="244"/>
        <end position="266"/>
    </location>
</feature>
<feature type="region of interest" description="Disordered" evidence="5">
    <location>
        <begin position="51"/>
        <end position="117"/>
    </location>
</feature>
<dbReference type="GO" id="GO:0046872">
    <property type="term" value="F:metal ion binding"/>
    <property type="evidence" value="ECO:0007669"/>
    <property type="project" value="UniProtKB-KW"/>
</dbReference>
<reference evidence="7 8" key="1">
    <citation type="submission" date="2016-02" db="EMBL/GenBank/DDBJ databases">
        <title>Genome analysis of coral dinoflagellate symbionts highlights evolutionary adaptations to a symbiotic lifestyle.</title>
        <authorList>
            <person name="Aranda M."/>
            <person name="Li Y."/>
            <person name="Liew Y.J."/>
            <person name="Baumgarten S."/>
            <person name="Simakov O."/>
            <person name="Wilson M."/>
            <person name="Piel J."/>
            <person name="Ashoor H."/>
            <person name="Bougouffa S."/>
            <person name="Bajic V.B."/>
            <person name="Ryu T."/>
            <person name="Ravasi T."/>
            <person name="Bayer T."/>
            <person name="Micklem G."/>
            <person name="Kim H."/>
            <person name="Bhak J."/>
            <person name="Lajeunesse T.C."/>
            <person name="Voolstra C.R."/>
        </authorList>
    </citation>
    <scope>NUCLEOTIDE SEQUENCE [LARGE SCALE GENOMIC DNA]</scope>
    <source>
        <strain evidence="7 8">CCMP2467</strain>
    </source>
</reference>
<dbReference type="PANTHER" id="PTHR13778">
    <property type="entry name" value="GLYCOSYLTRANSFERASE 8 DOMAIN-CONTAINING PROTEIN"/>
    <property type="match status" value="1"/>
</dbReference>
<feature type="region of interest" description="Disordered" evidence="5">
    <location>
        <begin position="844"/>
        <end position="929"/>
    </location>
</feature>
<dbReference type="InterPro" id="IPR035451">
    <property type="entry name" value="Ada-like_dom_sf"/>
</dbReference>
<organism evidence="7 8">
    <name type="scientific">Symbiodinium microadriaticum</name>
    <name type="common">Dinoflagellate</name>
    <name type="synonym">Zooxanthella microadriatica</name>
    <dbReference type="NCBI Taxonomy" id="2951"/>
    <lineage>
        <taxon>Eukaryota</taxon>
        <taxon>Sar</taxon>
        <taxon>Alveolata</taxon>
        <taxon>Dinophyceae</taxon>
        <taxon>Suessiales</taxon>
        <taxon>Symbiodiniaceae</taxon>
        <taxon>Symbiodinium</taxon>
    </lineage>
</organism>
<feature type="compositionally biased region" description="Basic and acidic residues" evidence="5">
    <location>
        <begin position="1103"/>
        <end position="1115"/>
    </location>
</feature>
<feature type="domain" description="Reverse transcriptase Ty1/copia-type" evidence="6">
    <location>
        <begin position="307"/>
        <end position="466"/>
    </location>
</feature>
<dbReference type="OrthoDB" id="6238971at2759"/>
<sequence>MSGRLEYLECTYYPFSPGWQEKLREDNDFQYFYPAIALADYGAVSSQISEINSKRSAEEYPEIEPPEDEREERPVLSESKQKTIDVDDESTSKKEERLPAGHWQDRRGVNPFPEAPVGRAAHLDKVPDEFTELLDSTPNGKWTIMDEPERGVPEELRTPVVPVKVAPGKEKVRVEAQPGEPTEQDHEKKNPEAGKDSVGVPYPIDQYEGLVPDGERQGKFENLKQIRWNERTGEDIEYEDLVEEEMEDAPKNDQGESPPEVSPEELDSMNQEAAVEELNRLSKIGVIEEFAESGASGSEKRMDLREVYDWRYRDGKWRRRCRIVAREYRAGATSTAETFSPTASNAAARLVLILHLLNPTWVILVLDIKDAYLQVPQQEEVLVTISDWMKKACNIGEGIVWRLKRCLPDQRNAATRWYEHLRSILERLGFEFSQHVPALAKHKTKAVCISIHVDDELLAGQREDSLWLVEELEKVFRVEKEGPYPLTRNGNGEELRYLKRKYVFVGEGIVVQPNEKYIKKLLELYDLGESVRTEIRCDSSSARQWSQRRGIGRLKHVDVRLCQLQDWVRENIFSIGTVKTVLNVADLNTKKLTYARRAFLMYFLSQVEYSEGEEIIHTGVDEYERYEQEKKLKEYVSSGQVKDLIRLIQVFSVIKPVTTAIWTKDEDLHSQYSGSTDAMEEVKYSRSEVMMLMTLLVLVIPYIWMAVRKVYSEWTRISMIGMVRINSSSKNYIFHRTTCRYVQGKARNGYFIHLEYDTAVAQGHRPCYVCFPEAKKAQKHDEDDEWELTSESSDTTENEGCGKKCTWCKVRKCTRKKPAHVYCSCTECVQEYTEDLWRGQYDKVPEASSSTQGPIGKKGSGTLEYMPPHVNKKGNRPAGQGSKGGRRGRAAMEPVAEEQNGPMLPEGFTQDTPEVEEQPPTYEDSYDMIVDPGTPDSTEERTMGPPDLCPQRPMDFAVQHKYLEMLDNFGTNEVNEKVDLNNENAGPSLEPAVKILLLARARRCDMLGFQDGLEHEAFVLMPRPAMKPSFEVAPPDTGVLPQEDVARGPRSLSPPRFFRAVDSDQQYKEKAESPWGCAFRQTLGGSMTATARLRLDEATRLFPEAHRPPHPRKQDACPGSSLQPRQALSDEHHPKRSSKRPQIGLGARNRGVLLEGPMASPSMLAGPAQPSAQTNLQNRGPCVVRGLHTPDSGQVSLSRGNLHQLCCWVAVRLVSLRQSSKHAPTNEVGAMLRRLAFHVVVFSVIRAVSLKPSAVGEHDAKTTLHGTSSLRNSEEQAAHQYYMATGRFPPWFLRQDGVEADGHMHVVYALEATSNVLKAAMLSMVTLGRHVKQPHLLTIHVIGDNVEVIEKELVACFFNFMGEQAAPHVELHELHALPDVMLRFAQRTLPPQGQAQLDMDGFRRRIKLQMSRFYLHQYLPPSASRALWLDAETLVVADIMPLCRLSMKTAVAAVQDGTGLEDETAFLRQASANFSQAQSFIPAPGAHHFKTSVLLVDLQEWRRRQLHTELEALAALVQDHRTVDRLLLNLGLHSQFDMLNERWNTECSNSETGAADILESASILHCELSQQDARKKLPKGLWRLYDECGRCISGQLMPAVPQAGSAIEIGAAGNMIRAER</sequence>
<evidence type="ECO:0000256" key="5">
    <source>
        <dbReference type="SAM" id="MobiDB-lite"/>
    </source>
</evidence>
<proteinExistence type="inferred from homology"/>
<comment type="caution">
    <text evidence="7">The sequence shown here is derived from an EMBL/GenBank/DDBJ whole genome shotgun (WGS) entry which is preliminary data.</text>
</comment>
<dbReference type="Gene3D" id="3.40.10.10">
    <property type="entry name" value="DNA Methylphosphotriester Repair Domain"/>
    <property type="match status" value="1"/>
</dbReference>
<dbReference type="InterPro" id="IPR029044">
    <property type="entry name" value="Nucleotide-diphossugar_trans"/>
</dbReference>
<dbReference type="InterPro" id="IPR050748">
    <property type="entry name" value="Glycosyltrans_8_dom-fam"/>
</dbReference>
<evidence type="ECO:0000256" key="4">
    <source>
        <dbReference type="ARBA" id="ARBA00022723"/>
    </source>
</evidence>
<evidence type="ECO:0000256" key="2">
    <source>
        <dbReference type="ARBA" id="ARBA00022676"/>
    </source>
</evidence>
<dbReference type="SUPFAM" id="SSF56672">
    <property type="entry name" value="DNA/RNA polymerases"/>
    <property type="match status" value="1"/>
</dbReference>
<dbReference type="InterPro" id="IPR002495">
    <property type="entry name" value="Glyco_trans_8"/>
</dbReference>
<feature type="compositionally biased region" description="Basic and acidic residues" evidence="5">
    <location>
        <begin position="183"/>
        <end position="195"/>
    </location>
</feature>
<dbReference type="InterPro" id="IPR013103">
    <property type="entry name" value="RVT_2"/>
</dbReference>
<evidence type="ECO:0000313" key="8">
    <source>
        <dbReference type="Proteomes" id="UP000186817"/>
    </source>
</evidence>
<feature type="region of interest" description="Disordered" evidence="5">
    <location>
        <begin position="1103"/>
        <end position="1177"/>
    </location>
</feature>
<dbReference type="InterPro" id="IPR043502">
    <property type="entry name" value="DNA/RNA_pol_sf"/>
</dbReference>
<keyword evidence="8" id="KW-1185">Reference proteome</keyword>
<feature type="region of interest" description="Disordered" evidence="5">
    <location>
        <begin position="132"/>
        <end position="216"/>
    </location>
</feature>
<protein>
    <recommendedName>
        <fullName evidence="6">Reverse transcriptase Ty1/copia-type domain-containing protein</fullName>
    </recommendedName>
</protein>
<comment type="similarity">
    <text evidence="1">Belongs to the glycosyltransferase 8 family.</text>
</comment>
<evidence type="ECO:0000256" key="3">
    <source>
        <dbReference type="ARBA" id="ARBA00022679"/>
    </source>
</evidence>
<accession>A0A1Q9D255</accession>
<evidence type="ECO:0000256" key="1">
    <source>
        <dbReference type="ARBA" id="ARBA00006351"/>
    </source>
</evidence>
<dbReference type="Proteomes" id="UP000186817">
    <property type="component" value="Unassembled WGS sequence"/>
</dbReference>
<dbReference type="GO" id="GO:0016757">
    <property type="term" value="F:glycosyltransferase activity"/>
    <property type="evidence" value="ECO:0007669"/>
    <property type="project" value="UniProtKB-KW"/>
</dbReference>
<feature type="compositionally biased region" description="Basic and acidic residues" evidence="5">
    <location>
        <begin position="147"/>
        <end position="157"/>
    </location>
</feature>
<name>A0A1Q9D255_SYMMI</name>
<feature type="compositionally biased region" description="Acidic residues" evidence="5">
    <location>
        <begin position="59"/>
        <end position="70"/>
    </location>
</feature>
<evidence type="ECO:0000313" key="7">
    <source>
        <dbReference type="EMBL" id="OLP89269.1"/>
    </source>
</evidence>
<dbReference type="Pfam" id="PF07727">
    <property type="entry name" value="RVT_2"/>
    <property type="match status" value="1"/>
</dbReference>
<evidence type="ECO:0000259" key="6">
    <source>
        <dbReference type="Pfam" id="PF07727"/>
    </source>
</evidence>
<dbReference type="PANTHER" id="PTHR13778:SF47">
    <property type="entry name" value="LIPOPOLYSACCHARIDE 1,3-GALACTOSYLTRANSFERASE"/>
    <property type="match status" value="1"/>
</dbReference>
<dbReference type="Pfam" id="PF01501">
    <property type="entry name" value="Glyco_transf_8"/>
    <property type="match status" value="1"/>
</dbReference>
<dbReference type="Gene3D" id="3.90.550.10">
    <property type="entry name" value="Spore Coat Polysaccharide Biosynthesis Protein SpsA, Chain A"/>
    <property type="match status" value="1"/>
</dbReference>
<dbReference type="SUPFAM" id="SSF57884">
    <property type="entry name" value="Ada DNA repair protein, N-terminal domain (N-Ada 10)"/>
    <property type="match status" value="1"/>
</dbReference>
<keyword evidence="2" id="KW-0328">Glycosyltransferase</keyword>
<dbReference type="SUPFAM" id="SSF53448">
    <property type="entry name" value="Nucleotide-diphospho-sugar transferases"/>
    <property type="match status" value="1"/>
</dbReference>
<gene>
    <name evidence="7" type="ORF">AK812_SmicGene29296</name>
</gene>
<dbReference type="EMBL" id="LSRX01000769">
    <property type="protein sequence ID" value="OLP89269.1"/>
    <property type="molecule type" value="Genomic_DNA"/>
</dbReference>
<keyword evidence="4" id="KW-0479">Metal-binding</keyword>
<feature type="region of interest" description="Disordered" evidence="5">
    <location>
        <begin position="781"/>
        <end position="800"/>
    </location>
</feature>
<keyword evidence="3" id="KW-0808">Transferase</keyword>
<feature type="compositionally biased region" description="Basic and acidic residues" evidence="5">
    <location>
        <begin position="71"/>
        <end position="108"/>
    </location>
</feature>